<dbReference type="AlphaFoldDB" id="A0A847QWC2"/>
<comment type="caution">
    <text evidence="4">The sequence shown here is derived from an EMBL/GenBank/DDBJ whole genome shotgun (WGS) entry which is preliminary data.</text>
</comment>
<evidence type="ECO:0000256" key="3">
    <source>
        <dbReference type="SAM" id="Phobius"/>
    </source>
</evidence>
<sequence>MPKWLIWTLLELTTFLAIVNILFMWSSYLLKKKIQIKQVEADGGQTPSEHADEPTKSYKQLASFLSKQISYASNAIRPQDKDSHEVNTLKIWGTILKAERAILLNQVSERPKTILGRFLSDLLYALSANKLQNTDPDTLAKNLKETEAEFFQTAELLITKESLAKNQFLLNEDLRKNINRASKRAIQLDSKKRELQRLQAELRDLKAKVKNLETKQITNKDGFNHYLVTAPKNKILDKSTQHASFKQISSLNSLSNRQKMVIEQLRIEVKKASDNPPRQSIDIKKTAVSKLERMSEEFQTIIKQLEGELETSELSIESLKQDIDAKNTKLAALEQQLVNSNETAKENLETLSANKKETLTSLRNTLNTALEGSTTDNLIQQDEDAKTLEHLLHESETCVALLLQELDTAKAANLQLSDKTGTTLGERGNTAPALLGLLVKEREKNRKLAQATTELKKKVSDMPQAKDQQEARASYNKKSLEYDRLQMALSDLEMKYLSTLN</sequence>
<dbReference type="RefSeq" id="WP_168822339.1">
    <property type="nucleotide sequence ID" value="NZ_CP073013.1"/>
</dbReference>
<evidence type="ECO:0000313" key="4">
    <source>
        <dbReference type="EMBL" id="NLQ16369.1"/>
    </source>
</evidence>
<evidence type="ECO:0000256" key="1">
    <source>
        <dbReference type="SAM" id="Coils"/>
    </source>
</evidence>
<keyword evidence="5" id="KW-1185">Reference proteome</keyword>
<gene>
    <name evidence="4" type="ORF">HGG82_01870</name>
</gene>
<reference evidence="4 5" key="1">
    <citation type="submission" date="2020-04" db="EMBL/GenBank/DDBJ databases">
        <title>Marinomonas sp. M1K-6 isolated from the deep seawater of the Mariana Trench.</title>
        <authorList>
            <person name="Li Y."/>
        </authorList>
    </citation>
    <scope>NUCLEOTIDE SEQUENCE [LARGE SCALE GENOMIC DNA]</scope>
    <source>
        <strain evidence="4 5">M1K-6</strain>
    </source>
</reference>
<keyword evidence="3" id="KW-1133">Transmembrane helix</keyword>
<feature type="coiled-coil region" evidence="1">
    <location>
        <begin position="171"/>
        <end position="215"/>
    </location>
</feature>
<name>A0A847QWC2_9GAMM</name>
<keyword evidence="3" id="KW-0472">Membrane</keyword>
<dbReference type="EMBL" id="JABAEK010000001">
    <property type="protein sequence ID" value="NLQ16369.1"/>
    <property type="molecule type" value="Genomic_DNA"/>
</dbReference>
<protein>
    <submittedName>
        <fullName evidence="4">Uncharacterized protein</fullName>
    </submittedName>
</protein>
<feature type="region of interest" description="Disordered" evidence="2">
    <location>
        <begin position="454"/>
        <end position="474"/>
    </location>
</feature>
<feature type="transmembrane region" description="Helical" evidence="3">
    <location>
        <begin position="6"/>
        <end position="30"/>
    </location>
</feature>
<feature type="coiled-coil region" evidence="1">
    <location>
        <begin position="288"/>
        <end position="365"/>
    </location>
</feature>
<keyword evidence="3" id="KW-0812">Transmembrane</keyword>
<evidence type="ECO:0000313" key="5">
    <source>
        <dbReference type="Proteomes" id="UP000586067"/>
    </source>
</evidence>
<proteinExistence type="predicted"/>
<organism evidence="4 5">
    <name type="scientific">Marinomonas profundi</name>
    <dbReference type="NCBI Taxonomy" id="2726122"/>
    <lineage>
        <taxon>Bacteria</taxon>
        <taxon>Pseudomonadati</taxon>
        <taxon>Pseudomonadota</taxon>
        <taxon>Gammaproteobacteria</taxon>
        <taxon>Oceanospirillales</taxon>
        <taxon>Oceanospirillaceae</taxon>
        <taxon>Marinomonas</taxon>
    </lineage>
</organism>
<keyword evidence="1" id="KW-0175">Coiled coil</keyword>
<accession>A0A847QWC2</accession>
<evidence type="ECO:0000256" key="2">
    <source>
        <dbReference type="SAM" id="MobiDB-lite"/>
    </source>
</evidence>
<dbReference type="Proteomes" id="UP000586067">
    <property type="component" value="Unassembled WGS sequence"/>
</dbReference>